<keyword evidence="3" id="KW-0547">Nucleotide-binding</keyword>
<dbReference type="InterPro" id="IPR058909">
    <property type="entry name" value="CD_NTase_C"/>
</dbReference>
<keyword evidence="1" id="KW-0808">Transferase</keyword>
<dbReference type="Proteomes" id="UP000037822">
    <property type="component" value="Unassembled WGS sequence"/>
</dbReference>
<keyword evidence="4" id="KW-0051">Antiviral defense</keyword>
<name>A0A0N0M935_9HYPH</name>
<evidence type="ECO:0000256" key="2">
    <source>
        <dbReference type="ARBA" id="ARBA00022695"/>
    </source>
</evidence>
<reference evidence="6 7" key="1">
    <citation type="submission" date="2015-07" db="EMBL/GenBank/DDBJ databases">
        <title>Whole genome sequencing of Bosea vaviloviae isolated from cave pool.</title>
        <authorList>
            <person name="Tan N.E.H."/>
            <person name="Lee Y.P."/>
            <person name="Gan H.M."/>
            <person name="Barton H."/>
            <person name="Savka M.A."/>
        </authorList>
    </citation>
    <scope>NUCLEOTIDE SEQUENCE [LARGE SCALE GENOMIC DNA]</scope>
    <source>
        <strain evidence="6 7">SD260</strain>
    </source>
</reference>
<keyword evidence="7" id="KW-1185">Reference proteome</keyword>
<dbReference type="PATRIC" id="fig|1526658.3.peg.1627"/>
<proteinExistence type="predicted"/>
<dbReference type="AlphaFoldDB" id="A0A0N0M935"/>
<evidence type="ECO:0000256" key="4">
    <source>
        <dbReference type="ARBA" id="ARBA00023118"/>
    </source>
</evidence>
<dbReference type="EMBL" id="LGSZ01000060">
    <property type="protein sequence ID" value="KPH77314.1"/>
    <property type="molecule type" value="Genomic_DNA"/>
</dbReference>
<keyword evidence="2" id="KW-0548">Nucleotidyltransferase</keyword>
<accession>A0A0N0M935</accession>
<evidence type="ECO:0000313" key="6">
    <source>
        <dbReference type="EMBL" id="KPH77314.1"/>
    </source>
</evidence>
<feature type="domain" description="cGAS/DncV-like nucleotidyltransferase C-terminal helical" evidence="5">
    <location>
        <begin position="242"/>
        <end position="327"/>
    </location>
</feature>
<organism evidence="6 7">
    <name type="scientific">Bosea vaviloviae</name>
    <dbReference type="NCBI Taxonomy" id="1526658"/>
    <lineage>
        <taxon>Bacteria</taxon>
        <taxon>Pseudomonadati</taxon>
        <taxon>Pseudomonadota</taxon>
        <taxon>Alphaproteobacteria</taxon>
        <taxon>Hyphomicrobiales</taxon>
        <taxon>Boseaceae</taxon>
        <taxon>Bosea</taxon>
    </lineage>
</organism>
<evidence type="ECO:0000256" key="1">
    <source>
        <dbReference type="ARBA" id="ARBA00022679"/>
    </source>
</evidence>
<dbReference type="Pfam" id="PF26305">
    <property type="entry name" value="CD_NTase_C"/>
    <property type="match status" value="1"/>
</dbReference>
<protein>
    <recommendedName>
        <fullName evidence="5">cGAS/DncV-like nucleotidyltransferase C-terminal helical domain-containing protein</fullName>
    </recommendedName>
</protein>
<dbReference type="RefSeq" id="WP_054211287.1">
    <property type="nucleotide sequence ID" value="NZ_LGSZ01000060.1"/>
</dbReference>
<dbReference type="OrthoDB" id="1082574at2"/>
<evidence type="ECO:0000259" key="5">
    <source>
        <dbReference type="Pfam" id="PF26305"/>
    </source>
</evidence>
<evidence type="ECO:0000256" key="3">
    <source>
        <dbReference type="ARBA" id="ARBA00022741"/>
    </source>
</evidence>
<comment type="caution">
    <text evidence="6">The sequence shown here is derived from an EMBL/GenBank/DDBJ whole genome shotgun (WGS) entry which is preliminary data.</text>
</comment>
<evidence type="ECO:0000313" key="7">
    <source>
        <dbReference type="Proteomes" id="UP000037822"/>
    </source>
</evidence>
<gene>
    <name evidence="6" type="ORF">AE618_22415</name>
</gene>
<sequence length="373" mass="41270">MPRSINDRLTNLRTRRKGLDRIDRLNDSAKLEISRHASLDEKWQRRALSQPYTRYSLGAMQAVDSTYTKKSIDEAERVSKQLHDGLAVVVETELQGSVPLDVHIRGVSDVDLLVLDGSFVTFQTSGAMARASLYGSAGGRTSLSALFFLRSEAEALLKRRYWGATVDCSGGKAISLSGGSFERPVDVVPAHWHDTEAYQASRQKHDRDVTILNKKVPETIANRPFKHIKLISDRDVAYLGGLKKAVRLVKNVKNDAENQNAANLPSFDIAALLYHADGAALRAGYINELSILAEAQRFFDWCYGNKDKARALRTPDGLRFILDSDAKMSALLSISVELDDLANQVAIEQGLMAKLGWSDVHRTLSNAYIPDAA</sequence>